<evidence type="ECO:0000313" key="2">
    <source>
        <dbReference type="EMBL" id="RIJ30404.1"/>
    </source>
</evidence>
<organism evidence="2 3">
    <name type="scientific">Henriciella mobilis</name>
    <dbReference type="NCBI Taxonomy" id="2305467"/>
    <lineage>
        <taxon>Bacteria</taxon>
        <taxon>Pseudomonadati</taxon>
        <taxon>Pseudomonadota</taxon>
        <taxon>Alphaproteobacteria</taxon>
        <taxon>Hyphomonadales</taxon>
        <taxon>Hyphomonadaceae</taxon>
        <taxon>Henriciella</taxon>
    </lineage>
</organism>
<dbReference type="GO" id="GO:0004497">
    <property type="term" value="F:monooxygenase activity"/>
    <property type="evidence" value="ECO:0007669"/>
    <property type="project" value="UniProtKB-KW"/>
</dbReference>
<evidence type="ECO:0000313" key="3">
    <source>
        <dbReference type="Proteomes" id="UP000266385"/>
    </source>
</evidence>
<keyword evidence="3" id="KW-1185">Reference proteome</keyword>
<comment type="caution">
    <text evidence="2">The sequence shown here is derived from an EMBL/GenBank/DDBJ whole genome shotgun (WGS) entry which is preliminary data.</text>
</comment>
<dbReference type="SUPFAM" id="SSF54909">
    <property type="entry name" value="Dimeric alpha+beta barrel"/>
    <property type="match status" value="1"/>
</dbReference>
<reference evidence="2 3" key="1">
    <citation type="submission" date="2018-08" db="EMBL/GenBank/DDBJ databases">
        <title>Henriciella mobilis sp. nov., isolated from seawater.</title>
        <authorList>
            <person name="Cheng H."/>
            <person name="Wu Y.-H."/>
            <person name="Xu X.-W."/>
            <person name="Guo L.-L."/>
        </authorList>
    </citation>
    <scope>NUCLEOTIDE SEQUENCE [LARGE SCALE GENOMIC DNA]</scope>
    <source>
        <strain evidence="2 3">JN25</strain>
    </source>
</reference>
<feature type="domain" description="ABM" evidence="1">
    <location>
        <begin position="2"/>
        <end position="91"/>
    </location>
</feature>
<dbReference type="Proteomes" id="UP000266385">
    <property type="component" value="Unassembled WGS sequence"/>
</dbReference>
<dbReference type="AlphaFoldDB" id="A0A399RJ76"/>
<protein>
    <submittedName>
        <fullName evidence="2">Antibiotic biosynthesis monooxygenase</fullName>
    </submittedName>
</protein>
<dbReference type="Gene3D" id="3.30.70.100">
    <property type="match status" value="1"/>
</dbReference>
<dbReference type="EMBL" id="QWFX01000006">
    <property type="protein sequence ID" value="RIJ30404.1"/>
    <property type="molecule type" value="Genomic_DNA"/>
</dbReference>
<gene>
    <name evidence="2" type="ORF">D1223_07155</name>
</gene>
<dbReference type="RefSeq" id="WP_119375723.1">
    <property type="nucleotide sequence ID" value="NZ_QWFX01000006.1"/>
</dbReference>
<accession>A0A399RJ76</accession>
<keyword evidence="2" id="KW-0503">Monooxygenase</keyword>
<dbReference type="OrthoDB" id="287932at2"/>
<proteinExistence type="predicted"/>
<evidence type="ECO:0000259" key="1">
    <source>
        <dbReference type="PROSITE" id="PS51725"/>
    </source>
</evidence>
<name>A0A399RJ76_9PROT</name>
<dbReference type="InterPro" id="IPR007138">
    <property type="entry name" value="ABM_dom"/>
</dbReference>
<dbReference type="Pfam" id="PF03992">
    <property type="entry name" value="ABM"/>
    <property type="match status" value="1"/>
</dbReference>
<dbReference type="InterPro" id="IPR011008">
    <property type="entry name" value="Dimeric_a/b-barrel"/>
</dbReference>
<dbReference type="InterPro" id="IPR050744">
    <property type="entry name" value="AI-2_Isomerase_LsrG"/>
</dbReference>
<sequence>MIVIEGTVRIDPARIEDARPEMEAMVKASRAEPGCIDYAYAIDMLDPGLVRVAERWESRDALKAHFASPHMAHWRSVIAGLGLTDRSLRLYEADPEDI</sequence>
<dbReference type="PANTHER" id="PTHR33336">
    <property type="entry name" value="QUINOL MONOOXYGENASE YGIN-RELATED"/>
    <property type="match status" value="1"/>
</dbReference>
<keyword evidence="2" id="KW-0560">Oxidoreductase</keyword>
<dbReference type="PANTHER" id="PTHR33336:SF15">
    <property type="entry name" value="ABM DOMAIN-CONTAINING PROTEIN"/>
    <property type="match status" value="1"/>
</dbReference>
<dbReference type="PROSITE" id="PS51725">
    <property type="entry name" value="ABM"/>
    <property type="match status" value="1"/>
</dbReference>